<dbReference type="EMBL" id="JANHOG010001002">
    <property type="protein sequence ID" value="KAJ3547059.1"/>
    <property type="molecule type" value="Genomic_DNA"/>
</dbReference>
<keyword evidence="2" id="KW-1185">Reference proteome</keyword>
<evidence type="ECO:0000313" key="2">
    <source>
        <dbReference type="Proteomes" id="UP001148662"/>
    </source>
</evidence>
<name>A0ACC1SUZ3_9APHY</name>
<sequence>MGGKAFQNRLPNASFPRLPPSAYQCVKGHLTPLIEQFFAQVSVPREAPEKIDYGDLDFVVCEPREGRSHADLGDALGATERILAVDGVRGICHFAIPVASLDFKDALPSMDGNAFFQVDVQVCTSVQEWECFVGFSSYGDLGMILGNLARSLQLSLGHSGLKMAAPLPTSPPLTLRLSSSYPQILAFFELPVEQWTQGFTTQREIFEWVASSPFFDVRKLSSRDSPAPFAKLKARDIRPMFQNFLEFARMDSSVLLYSSPRYPGHTALDMALEYFGRRALYDFLLRFAEVKKYVKASFTGKQVEQWTGLKGIQVRMVMDEVRRKLGGAELLPVEIDADSNIDPIHVTLAVWENAMFDMPLDELRQLVLDTHDEMSKTGGLEYDWKEAKKQSAARKATKTT</sequence>
<dbReference type="Proteomes" id="UP001148662">
    <property type="component" value="Unassembled WGS sequence"/>
</dbReference>
<comment type="caution">
    <text evidence="1">The sequence shown here is derived from an EMBL/GenBank/DDBJ whole genome shotgun (WGS) entry which is preliminary data.</text>
</comment>
<accession>A0ACC1SUZ3</accession>
<protein>
    <submittedName>
        <fullName evidence="1">Uncharacterized protein</fullName>
    </submittedName>
</protein>
<organism evidence="1 2">
    <name type="scientific">Phlebia brevispora</name>
    <dbReference type="NCBI Taxonomy" id="194682"/>
    <lineage>
        <taxon>Eukaryota</taxon>
        <taxon>Fungi</taxon>
        <taxon>Dikarya</taxon>
        <taxon>Basidiomycota</taxon>
        <taxon>Agaricomycotina</taxon>
        <taxon>Agaricomycetes</taxon>
        <taxon>Polyporales</taxon>
        <taxon>Meruliaceae</taxon>
        <taxon>Phlebia</taxon>
    </lineage>
</organism>
<reference evidence="1" key="1">
    <citation type="submission" date="2022-07" db="EMBL/GenBank/DDBJ databases">
        <title>Genome Sequence of Phlebia brevispora.</title>
        <authorList>
            <person name="Buettner E."/>
        </authorList>
    </citation>
    <scope>NUCLEOTIDE SEQUENCE</scope>
    <source>
        <strain evidence="1">MPL23</strain>
    </source>
</reference>
<gene>
    <name evidence="1" type="ORF">NM688_g5440</name>
</gene>
<proteinExistence type="predicted"/>
<evidence type="ECO:0000313" key="1">
    <source>
        <dbReference type="EMBL" id="KAJ3547059.1"/>
    </source>
</evidence>